<evidence type="ECO:0000313" key="7">
    <source>
        <dbReference type="EMBL" id="QOQ88088.1"/>
    </source>
</evidence>
<gene>
    <name evidence="7" type="ORF">IMC76_04690</name>
</gene>
<proteinExistence type="inferred from homology"/>
<dbReference type="InterPro" id="IPR002491">
    <property type="entry name" value="ABC_transptr_periplasmic_BD"/>
</dbReference>
<dbReference type="EMBL" id="CP063078">
    <property type="protein sequence ID" value="QOQ88088.1"/>
    <property type="molecule type" value="Genomic_DNA"/>
</dbReference>
<reference evidence="7 8" key="1">
    <citation type="submission" date="2020-10" db="EMBL/GenBank/DDBJ databases">
        <title>Campylobacter and Helicobacter PacBio genomes.</title>
        <authorList>
            <person name="Lane C."/>
        </authorList>
    </citation>
    <scope>NUCLEOTIDE SEQUENCE [LARGE SCALE GENOMIC DNA]</scope>
    <source>
        <strain evidence="7 8">2016D-0077</strain>
    </source>
</reference>
<accession>A0A7M1LHP6</accession>
<evidence type="ECO:0000313" key="8">
    <source>
        <dbReference type="Proteomes" id="UP000594749"/>
    </source>
</evidence>
<feature type="domain" description="Fe/B12 periplasmic-binding" evidence="6">
    <location>
        <begin position="39"/>
        <end position="300"/>
    </location>
</feature>
<evidence type="ECO:0000256" key="4">
    <source>
        <dbReference type="ARBA" id="ARBA00022496"/>
    </source>
</evidence>
<dbReference type="RefSeq" id="WP_034971336.1">
    <property type="nucleotide sequence ID" value="NZ_CP053842.1"/>
</dbReference>
<keyword evidence="5" id="KW-0732">Signal</keyword>
<keyword evidence="8" id="KW-1185">Reference proteome</keyword>
<sequence>MKKILCLALFLGLLNAVEVESFNSKDEVVKVTIKDDPKKIAVADFATLDTLDSLGLGDRVVAVTKAQNVDYLDRYIKDKNIVNIGSVKEVDLEALMVSEPDVIFIGTRLKEQYDKLSKIAPVVLLEINYENGTFESTKKNAKTIAKIFNKESEVDAKFDEFEKRLDKIKDSANGKTAVIAMVSNSNINTLGNKKRCSMIANDAKFENLAADAKTTHGNDASFELIIKLDPEYLFVLDRDTAIGNSGTKKAKQVLENDLIASTKAYKNDKIYYLNPAVWYLSEGGITAMDEMLKDLENALR</sequence>
<organism evidence="7 8">
    <name type="scientific">Campylobacter corcagiensis</name>
    <dbReference type="NCBI Taxonomy" id="1448857"/>
    <lineage>
        <taxon>Bacteria</taxon>
        <taxon>Pseudomonadati</taxon>
        <taxon>Campylobacterota</taxon>
        <taxon>Epsilonproteobacteria</taxon>
        <taxon>Campylobacterales</taxon>
        <taxon>Campylobacteraceae</taxon>
        <taxon>Campylobacter</taxon>
    </lineage>
</organism>
<evidence type="ECO:0000256" key="1">
    <source>
        <dbReference type="ARBA" id="ARBA00004196"/>
    </source>
</evidence>
<dbReference type="PANTHER" id="PTHR30532:SF28">
    <property type="entry name" value="PETROBACTIN-BINDING PROTEIN YCLQ"/>
    <property type="match status" value="1"/>
</dbReference>
<dbReference type="PROSITE" id="PS50983">
    <property type="entry name" value="FE_B12_PBP"/>
    <property type="match status" value="1"/>
</dbReference>
<dbReference type="GO" id="GO:0030288">
    <property type="term" value="C:outer membrane-bounded periplasmic space"/>
    <property type="evidence" value="ECO:0007669"/>
    <property type="project" value="TreeGrafter"/>
</dbReference>
<evidence type="ECO:0000256" key="2">
    <source>
        <dbReference type="ARBA" id="ARBA00008814"/>
    </source>
</evidence>
<dbReference type="AlphaFoldDB" id="A0A7M1LHP6"/>
<dbReference type="GO" id="GO:1901678">
    <property type="term" value="P:iron coordination entity transport"/>
    <property type="evidence" value="ECO:0007669"/>
    <property type="project" value="UniProtKB-ARBA"/>
</dbReference>
<keyword evidence="4" id="KW-0408">Iron</keyword>
<dbReference type="InterPro" id="IPR051313">
    <property type="entry name" value="Bact_iron-sidero_bind"/>
</dbReference>
<dbReference type="Pfam" id="PF01497">
    <property type="entry name" value="Peripla_BP_2"/>
    <property type="match status" value="1"/>
</dbReference>
<comment type="subcellular location">
    <subcellularLocation>
        <location evidence="1">Cell envelope</location>
    </subcellularLocation>
</comment>
<dbReference type="SUPFAM" id="SSF53807">
    <property type="entry name" value="Helical backbone' metal receptor"/>
    <property type="match status" value="1"/>
</dbReference>
<keyword evidence="4" id="KW-0410">Iron transport</keyword>
<dbReference type="PANTHER" id="PTHR30532">
    <property type="entry name" value="IRON III DICITRATE-BINDING PERIPLASMIC PROTEIN"/>
    <property type="match status" value="1"/>
</dbReference>
<evidence type="ECO:0000256" key="3">
    <source>
        <dbReference type="ARBA" id="ARBA00022448"/>
    </source>
</evidence>
<keyword evidence="3" id="KW-0813">Transport</keyword>
<dbReference type="Proteomes" id="UP000594749">
    <property type="component" value="Chromosome"/>
</dbReference>
<dbReference type="OrthoDB" id="63946at2"/>
<evidence type="ECO:0000256" key="5">
    <source>
        <dbReference type="ARBA" id="ARBA00022729"/>
    </source>
</evidence>
<dbReference type="Gene3D" id="3.40.50.1980">
    <property type="entry name" value="Nitrogenase molybdenum iron protein domain"/>
    <property type="match status" value="2"/>
</dbReference>
<protein>
    <submittedName>
        <fullName evidence="7">ABC transporter substrate-binding protein</fullName>
    </submittedName>
</protein>
<comment type="similarity">
    <text evidence="2">Belongs to the bacterial solute-binding protein 8 family.</text>
</comment>
<name>A0A7M1LHP6_9BACT</name>
<evidence type="ECO:0000259" key="6">
    <source>
        <dbReference type="PROSITE" id="PS50983"/>
    </source>
</evidence>
<keyword evidence="4" id="KW-0406">Ion transport</keyword>